<gene>
    <name evidence="1" type="ORF">AN640_05805</name>
</gene>
<protein>
    <submittedName>
        <fullName evidence="1">Phosphate transport system regulatory protein PhoU</fullName>
    </submittedName>
</protein>
<reference evidence="1" key="1">
    <citation type="submission" date="2016-08" db="EMBL/GenBank/DDBJ databases">
        <authorList>
            <person name="Ngugi D.K."/>
            <person name="Miyake S."/>
            <person name="Stingl U."/>
        </authorList>
    </citation>
    <scope>NUCLEOTIDE SEQUENCE</scope>
    <source>
        <strain evidence="1">SCG-D08WGA-EpuloA1</strain>
    </source>
</reference>
<organism evidence="1 2">
    <name type="scientific">Candidatus Epulonipiscium fishelsonii</name>
    <dbReference type="NCBI Taxonomy" id="77094"/>
    <lineage>
        <taxon>Bacteria</taxon>
        <taxon>Bacillati</taxon>
        <taxon>Bacillota</taxon>
        <taxon>Clostridia</taxon>
        <taxon>Lachnospirales</taxon>
        <taxon>Lachnospiraceae</taxon>
        <taxon>Candidatus Epulonipiscium</taxon>
    </lineage>
</organism>
<dbReference type="Proteomes" id="UP000188637">
    <property type="component" value="Unassembled WGS sequence"/>
</dbReference>
<dbReference type="EMBL" id="LJHD01000119">
    <property type="protein sequence ID" value="ONI44151.1"/>
    <property type="molecule type" value="Genomic_DNA"/>
</dbReference>
<comment type="caution">
    <text evidence="1">The sequence shown here is derived from an EMBL/GenBank/DDBJ whole genome shotgun (WGS) entry which is preliminary data.</text>
</comment>
<evidence type="ECO:0000313" key="2">
    <source>
        <dbReference type="Proteomes" id="UP000188637"/>
    </source>
</evidence>
<keyword evidence="2" id="KW-1185">Reference proteome</keyword>
<evidence type="ECO:0000313" key="1">
    <source>
        <dbReference type="EMBL" id="ONI44151.1"/>
    </source>
</evidence>
<accession>A0ACC8XI56</accession>
<name>A0ACC8XI56_9FIRM</name>
<sequence length="220" mass="25911">MRVIFEQELTNLSETVIKMGSDLEVLIKQMIEVIIQDKEGIGPTIINNDVHFDLLELEIEQSCVKLIMTQQPLAKDLRKIISSFKIVTDMERIADQCRDICMYAIHLKDGEWSRDVAYKRNIEKMARRVEGMLKNTMDSFINEDIEKLQAVRDYDDKIDANFKKIWDELIQEMKTNISFTKKGAKYIMIIKYLERIADHITNIAEWFMYDLTGKYIKDID</sequence>
<proteinExistence type="predicted"/>